<dbReference type="Proteomes" id="UP000504606">
    <property type="component" value="Unplaced"/>
</dbReference>
<dbReference type="OrthoDB" id="7699497at2759"/>
<dbReference type="Gene3D" id="3.60.10.10">
    <property type="entry name" value="Endonuclease/exonuclease/phosphatase"/>
    <property type="match status" value="1"/>
</dbReference>
<sequence length="560" mass="63953">MSDSLNSEYVHNITSNYATKLKIAHLNAQSLCDVAHQTEFLEIFSNSGLDIITVSETWFKNKSHFILPGYNMYNVSSKDRNGGGVAVFIKSEYKAKILEVSNGEFDKPEFIFLDILIGSVKVLFAGIYRRPKAGHMDLFMDVFYKYVTDYKYTFVCGDINAGFGRGGDDTKMITEVIRLCDLDCVPFQSTFHTAYCDSNLDIIASNCPDHLLSYGQTPAPGFSCHDLIYAIYDLTIPRSKKQAISYINFSNIVVCDLLQDMCSAPWHEMYNQNNMDCKLDCFNNIITDLMDKHAPYITKSYNQQSAPWMTQAIKALIKKRDKLRKKWHRAKNQTDFENFKNIRNNVKQSIRSAKVRTLQLGKGKSMRTEPVIPVNDSNSHYSSVASVNDAVVVSGCTEDYTNRDRLTSDSAEKFHFKYVLPEDIVSAINSIKSKAMGIDLIPVNFIKMCLPALLPVLDHLFNYSLQNGIFPNMWKLANIIPVPKCLAWILDFRFPVAEEMMYRLSVDKTRNYHGLKGSIEEIWNVQCTANHVILVWKQEEKKCLAWTLDIRFPVAEGNMY</sequence>
<dbReference type="GeneID" id="127751203"/>
<dbReference type="Pfam" id="PF03372">
    <property type="entry name" value="Exo_endo_phos"/>
    <property type="match status" value="1"/>
</dbReference>
<dbReference type="InterPro" id="IPR005135">
    <property type="entry name" value="Endo/exonuclease/phosphatase"/>
</dbReference>
<dbReference type="InterPro" id="IPR036691">
    <property type="entry name" value="Endo/exonu/phosph_ase_sf"/>
</dbReference>
<reference evidence="3" key="1">
    <citation type="submission" date="2025-08" db="UniProtKB">
        <authorList>
            <consortium name="RefSeq"/>
        </authorList>
    </citation>
    <scope>IDENTIFICATION</scope>
    <source>
        <tissue evidence="3">Whole organism</tissue>
    </source>
</reference>
<feature type="domain" description="Endonuclease/exonuclease/phosphatase" evidence="1">
    <location>
        <begin position="26"/>
        <end position="161"/>
    </location>
</feature>
<evidence type="ECO:0000313" key="2">
    <source>
        <dbReference type="Proteomes" id="UP000504606"/>
    </source>
</evidence>
<evidence type="ECO:0000313" key="3">
    <source>
        <dbReference type="RefSeq" id="XP_052130296.1"/>
    </source>
</evidence>
<gene>
    <name evidence="3" type="primary">LOC127751203</name>
</gene>
<evidence type="ECO:0000259" key="1">
    <source>
        <dbReference type="Pfam" id="PF03372"/>
    </source>
</evidence>
<dbReference type="KEGG" id="foc:127751203"/>
<accession>A0A9C6X700</accession>
<protein>
    <submittedName>
        <fullName evidence="3">Uncharacterized protein LOC127751203</fullName>
    </submittedName>
</protein>
<dbReference type="RefSeq" id="XP_052130296.1">
    <property type="nucleotide sequence ID" value="XM_052274336.1"/>
</dbReference>
<keyword evidence="2" id="KW-1185">Reference proteome</keyword>
<dbReference type="AlphaFoldDB" id="A0A9C6X700"/>
<dbReference type="PANTHER" id="PTHR47510">
    <property type="entry name" value="REVERSE TRANSCRIPTASE DOMAIN-CONTAINING PROTEIN"/>
    <property type="match status" value="1"/>
</dbReference>
<dbReference type="GO" id="GO:0003824">
    <property type="term" value="F:catalytic activity"/>
    <property type="evidence" value="ECO:0007669"/>
    <property type="project" value="InterPro"/>
</dbReference>
<dbReference type="SUPFAM" id="SSF56219">
    <property type="entry name" value="DNase I-like"/>
    <property type="match status" value="1"/>
</dbReference>
<dbReference type="PANTHER" id="PTHR47510:SF3">
    <property type="entry name" value="ENDO_EXONUCLEASE_PHOSPHATASE DOMAIN-CONTAINING PROTEIN"/>
    <property type="match status" value="1"/>
</dbReference>
<proteinExistence type="predicted"/>
<name>A0A9C6X700_FRAOC</name>
<organism evidence="2 3">
    <name type="scientific">Frankliniella occidentalis</name>
    <name type="common">Western flower thrips</name>
    <name type="synonym">Euthrips occidentalis</name>
    <dbReference type="NCBI Taxonomy" id="133901"/>
    <lineage>
        <taxon>Eukaryota</taxon>
        <taxon>Metazoa</taxon>
        <taxon>Ecdysozoa</taxon>
        <taxon>Arthropoda</taxon>
        <taxon>Hexapoda</taxon>
        <taxon>Insecta</taxon>
        <taxon>Pterygota</taxon>
        <taxon>Neoptera</taxon>
        <taxon>Paraneoptera</taxon>
        <taxon>Thysanoptera</taxon>
        <taxon>Terebrantia</taxon>
        <taxon>Thripoidea</taxon>
        <taxon>Thripidae</taxon>
        <taxon>Frankliniella</taxon>
    </lineage>
</organism>